<dbReference type="InterPro" id="IPR054520">
    <property type="entry name" value="M_Eco57I_C"/>
</dbReference>
<dbReference type="PROSITE" id="PS00092">
    <property type="entry name" value="N6_MTASE"/>
    <property type="match status" value="1"/>
</dbReference>
<evidence type="ECO:0000256" key="6">
    <source>
        <dbReference type="ARBA" id="ARBA00022747"/>
    </source>
</evidence>
<keyword evidence="6" id="KW-0680">Restriction system</keyword>
<comment type="catalytic activity">
    <reaction evidence="7">
        <text>a 2'-deoxyadenosine in DNA + S-adenosyl-L-methionine = an N(6)-methyl-2'-deoxyadenosine in DNA + S-adenosyl-L-homocysteine + H(+)</text>
        <dbReference type="Rhea" id="RHEA:15197"/>
        <dbReference type="Rhea" id="RHEA-COMP:12418"/>
        <dbReference type="Rhea" id="RHEA-COMP:12419"/>
        <dbReference type="ChEBI" id="CHEBI:15378"/>
        <dbReference type="ChEBI" id="CHEBI:57856"/>
        <dbReference type="ChEBI" id="CHEBI:59789"/>
        <dbReference type="ChEBI" id="CHEBI:90615"/>
        <dbReference type="ChEBI" id="CHEBI:90616"/>
        <dbReference type="EC" id="2.1.1.72"/>
    </reaction>
</comment>
<keyword evidence="10" id="KW-0255">Endonuclease</keyword>
<proteinExistence type="inferred from homology"/>
<dbReference type="Gene3D" id="3.40.50.150">
    <property type="entry name" value="Vaccinia Virus protein VP39"/>
    <property type="match status" value="1"/>
</dbReference>
<dbReference type="OrthoDB" id="9784823at2"/>
<dbReference type="EC" id="2.1.1.72" evidence="2"/>
<evidence type="ECO:0000256" key="1">
    <source>
        <dbReference type="ARBA" id="ARBA00006594"/>
    </source>
</evidence>
<sequence length="517" mass="58380">MTCASSLDRAHERLALQARLDAAKTQAERNRLGQFATPDALAQDILDYANTLLPDNAPIRFLDPAIGTGAFYAALRNGYPASRIQTARGYEIDPHYGNPATTLWRDGRLDLRIADFTNQTPEAAFNLLICNPPYVRHHHLSREQKARLQQTSLAASGVQLSGLSGLYCHFLAQSHAWMSEGGIAGWLIPSEFMDVNYGQAIKRYLLERVTLLHIHRFDPADVQFADALVSSAVVWFRKSPPPQHHQVMFTFGGTLAEPTQCRHVCVSTLAKESKWTRFPVAAERTRPADGVVSDFFTIKRGIATGDNDFFILDEDTLTKRDLPKDVFRPILPSPRHIKANEIIADTNGIPLLDKRLFLLDADLPEEHISQRYPTLHRYLQEGREQGLPERYLCRHRKRWYAQEKRAAAPIVCTYLGRSDSKDKRPFRFILNHSSATVANVWLAMYPTLAMQQAMQIKPDILRQVWQILNSINPEQLLGEGRVYGGGLHKLEPKELGNVPVPDLVQMLPLPEQAELAF</sequence>
<gene>
    <name evidence="10" type="ORF">AXE65_06475</name>
</gene>
<evidence type="ECO:0000256" key="5">
    <source>
        <dbReference type="ARBA" id="ARBA00022691"/>
    </source>
</evidence>
<dbReference type="GO" id="GO:0009007">
    <property type="term" value="F:site-specific DNA-methyltransferase (adenine-specific) activity"/>
    <property type="evidence" value="ECO:0007669"/>
    <property type="project" value="UniProtKB-EC"/>
</dbReference>
<keyword evidence="11" id="KW-1185">Reference proteome</keyword>
<evidence type="ECO:0000313" key="10">
    <source>
        <dbReference type="EMBL" id="KXU34977.1"/>
    </source>
</evidence>
<evidence type="ECO:0000313" key="11">
    <source>
        <dbReference type="Proteomes" id="UP000072660"/>
    </source>
</evidence>
<keyword evidence="3" id="KW-0489">Methyltransferase</keyword>
<dbReference type="PANTHER" id="PTHR33841:SF5">
    <property type="entry name" value="DNA METHYLASE (MODIFICATION METHYLASE) (METHYLTRANSFERASE)-RELATED"/>
    <property type="match status" value="1"/>
</dbReference>
<comment type="similarity">
    <text evidence="1">Belongs to the N(4)/N(6)-methyltransferase family.</text>
</comment>
<dbReference type="InterPro" id="IPR002052">
    <property type="entry name" value="DNA_methylase_N6_adenine_CS"/>
</dbReference>
<dbReference type="Pfam" id="PF22837">
    <property type="entry name" value="M_Eco57I_C"/>
    <property type="match status" value="1"/>
</dbReference>
<dbReference type="PRINTS" id="PR00507">
    <property type="entry name" value="N12N6MTFRASE"/>
</dbReference>
<dbReference type="GO" id="GO:0003676">
    <property type="term" value="F:nucleic acid binding"/>
    <property type="evidence" value="ECO:0007669"/>
    <property type="project" value="InterPro"/>
</dbReference>
<dbReference type="Proteomes" id="UP000072660">
    <property type="component" value="Unassembled WGS sequence"/>
</dbReference>
<keyword evidence="4" id="KW-0808">Transferase</keyword>
<evidence type="ECO:0000256" key="3">
    <source>
        <dbReference type="ARBA" id="ARBA00022603"/>
    </source>
</evidence>
<accession>A0A139SKF9</accession>
<dbReference type="RefSeq" id="WP_068392498.1">
    <property type="nucleotide sequence ID" value="NZ_LSZO01000204.1"/>
</dbReference>
<evidence type="ECO:0000259" key="9">
    <source>
        <dbReference type="Pfam" id="PF22837"/>
    </source>
</evidence>
<keyword evidence="10" id="KW-0378">Hydrolase</keyword>
<dbReference type="Pfam" id="PF07669">
    <property type="entry name" value="Eco57I"/>
    <property type="match status" value="1"/>
</dbReference>
<feature type="domain" description="Type II methyltransferase M.Eco57I C-terminal" evidence="9">
    <location>
        <begin position="292"/>
        <end position="506"/>
    </location>
</feature>
<organism evidence="10 11">
    <name type="scientific">Ventosimonas gracilis</name>
    <dbReference type="NCBI Taxonomy" id="1680762"/>
    <lineage>
        <taxon>Bacteria</taxon>
        <taxon>Pseudomonadati</taxon>
        <taxon>Pseudomonadota</taxon>
        <taxon>Gammaproteobacteria</taxon>
        <taxon>Pseudomonadales</taxon>
        <taxon>Ventosimonadaceae</taxon>
        <taxon>Ventosimonas</taxon>
    </lineage>
</organism>
<evidence type="ECO:0000256" key="7">
    <source>
        <dbReference type="ARBA" id="ARBA00047942"/>
    </source>
</evidence>
<name>A0A139SKF9_9GAMM</name>
<evidence type="ECO:0000256" key="4">
    <source>
        <dbReference type="ARBA" id="ARBA00022679"/>
    </source>
</evidence>
<dbReference type="EMBL" id="LSZO01000204">
    <property type="protein sequence ID" value="KXU34977.1"/>
    <property type="molecule type" value="Genomic_DNA"/>
</dbReference>
<evidence type="ECO:0000259" key="8">
    <source>
        <dbReference type="Pfam" id="PF07669"/>
    </source>
</evidence>
<dbReference type="GO" id="GO:0032259">
    <property type="term" value="P:methylation"/>
    <property type="evidence" value="ECO:0007669"/>
    <property type="project" value="UniProtKB-KW"/>
</dbReference>
<reference evidence="10 11" key="1">
    <citation type="submission" date="2016-02" db="EMBL/GenBank/DDBJ databases">
        <authorList>
            <person name="Wen L."/>
            <person name="He K."/>
            <person name="Yang H."/>
        </authorList>
    </citation>
    <scope>NUCLEOTIDE SEQUENCE [LARGE SCALE GENOMIC DNA]</scope>
    <source>
        <strain evidence="10 11">CV58</strain>
    </source>
</reference>
<dbReference type="AlphaFoldDB" id="A0A139SKF9"/>
<protein>
    <recommendedName>
        <fullName evidence="2">site-specific DNA-methyltransferase (adenine-specific)</fullName>
        <ecNumber evidence="2">2.1.1.72</ecNumber>
    </recommendedName>
</protein>
<keyword evidence="10" id="KW-0540">Nuclease</keyword>
<dbReference type="PANTHER" id="PTHR33841">
    <property type="entry name" value="DNA METHYLTRANSFERASE YEEA-RELATED"/>
    <property type="match status" value="1"/>
</dbReference>
<dbReference type="GO" id="GO:0004519">
    <property type="term" value="F:endonuclease activity"/>
    <property type="evidence" value="ECO:0007669"/>
    <property type="project" value="UniProtKB-KW"/>
</dbReference>
<dbReference type="InterPro" id="IPR050953">
    <property type="entry name" value="N4_N6_ade-DNA_methylase"/>
</dbReference>
<feature type="domain" description="Type II methyltransferase M.TaqI-like" evidence="8">
    <location>
        <begin position="121"/>
        <end position="222"/>
    </location>
</feature>
<dbReference type="InterPro" id="IPR011639">
    <property type="entry name" value="MethylTrfase_TaqI-like_dom"/>
</dbReference>
<dbReference type="InterPro" id="IPR029063">
    <property type="entry name" value="SAM-dependent_MTases_sf"/>
</dbReference>
<evidence type="ECO:0000256" key="2">
    <source>
        <dbReference type="ARBA" id="ARBA00011900"/>
    </source>
</evidence>
<dbReference type="SUPFAM" id="SSF53335">
    <property type="entry name" value="S-adenosyl-L-methionine-dependent methyltransferases"/>
    <property type="match status" value="1"/>
</dbReference>
<dbReference type="GO" id="GO:0009307">
    <property type="term" value="P:DNA restriction-modification system"/>
    <property type="evidence" value="ECO:0007669"/>
    <property type="project" value="UniProtKB-KW"/>
</dbReference>
<keyword evidence="5" id="KW-0949">S-adenosyl-L-methionine</keyword>
<comment type="caution">
    <text evidence="10">The sequence shown here is derived from an EMBL/GenBank/DDBJ whole genome shotgun (WGS) entry which is preliminary data.</text>
</comment>